<evidence type="ECO:0000256" key="1">
    <source>
        <dbReference type="ARBA" id="ARBA00023002"/>
    </source>
</evidence>
<gene>
    <name evidence="6" type="primary">mrsA</name>
    <name evidence="4" type="synonym">msrA</name>
    <name evidence="6" type="ORF">KMAL_02950</name>
</gene>
<sequence>MTQHKTETAVLAGGCFWCIEAPLRDIRGVLSIEPGYAGGQTPDPTYEAVCTGKTGHAEVVRIEFDPALLSYRDLLGMFFVLHDPTTLNRQGNDVGTQYRSAIFTLSPEQDRIAHEVCDELAAAHVWPDPIVTQIEPLDHFYPAETYHQDYFAKNPGNPYCAAVIPPKIAKIRKLFRDRLATT</sequence>
<comment type="function">
    <text evidence="4">Has an important function as a repair enzyme for proteins that have been inactivated by oxidation. Catalyzes the reversible oxidation-reduction of methionine sulfoxide in proteins to methionine.</text>
</comment>
<dbReference type="NCBIfam" id="TIGR00401">
    <property type="entry name" value="msrA"/>
    <property type="match status" value="1"/>
</dbReference>
<dbReference type="Pfam" id="PF01625">
    <property type="entry name" value="PMSR"/>
    <property type="match status" value="1"/>
</dbReference>
<protein>
    <recommendedName>
        <fullName evidence="4">Peptide methionine sulfoxide reductase MsrA</fullName>
        <shortName evidence="4">Protein-methionine-S-oxide reductase</shortName>
        <ecNumber evidence="4">1.8.4.11</ecNumber>
    </recommendedName>
    <alternativeName>
        <fullName evidence="4">Peptide-methionine (S)-S-oxide reductase</fullName>
        <shortName evidence="4">Peptide Met(O) reductase</shortName>
    </alternativeName>
</protein>
<feature type="active site" evidence="4">
    <location>
        <position position="15"/>
    </location>
</feature>
<evidence type="ECO:0000256" key="3">
    <source>
        <dbReference type="ARBA" id="ARBA00048782"/>
    </source>
</evidence>
<dbReference type="SUPFAM" id="SSF55068">
    <property type="entry name" value="Peptide methionine sulfoxide reductase"/>
    <property type="match status" value="1"/>
</dbReference>
<dbReference type="GO" id="GO:0008113">
    <property type="term" value="F:peptide-methionine (S)-S-oxide reductase activity"/>
    <property type="evidence" value="ECO:0007669"/>
    <property type="project" value="UniProtKB-UniRule"/>
</dbReference>
<dbReference type="OrthoDB" id="4174719at2"/>
<dbReference type="HAMAP" id="MF_01401">
    <property type="entry name" value="MsrA"/>
    <property type="match status" value="1"/>
</dbReference>
<comment type="caution">
    <text evidence="6">The sequence shown here is derived from an EMBL/GenBank/DDBJ whole genome shotgun (WGS) entry which is preliminary data.</text>
</comment>
<keyword evidence="7" id="KW-1185">Reference proteome</keyword>
<accession>A0A2S3W589</accession>
<reference evidence="6 7" key="1">
    <citation type="submission" date="2018-01" db="EMBL/GenBank/DDBJ databases">
        <title>Draft Genome Sequence of Komagataeibacter maltaceti LMG 1529, a Vinegar Producing Acetic Acid Bacterium Isolated from Malt Vinegar Brewery Acetifiers.</title>
        <authorList>
            <person name="Zhang Q."/>
            <person name="Hollensteiner J."/>
            <person name="Poehlein A."/>
            <person name="Daniel R."/>
        </authorList>
    </citation>
    <scope>NUCLEOTIDE SEQUENCE [LARGE SCALE GENOMIC DNA]</scope>
    <source>
        <strain evidence="6 7">LMG 1529</strain>
    </source>
</reference>
<dbReference type="InterPro" id="IPR002569">
    <property type="entry name" value="Met_Sox_Rdtase_MsrA_dom"/>
</dbReference>
<comment type="catalytic activity">
    <reaction evidence="3 4">
        <text>[thioredoxin]-disulfide + L-methionine + H2O = L-methionine (S)-S-oxide + [thioredoxin]-dithiol</text>
        <dbReference type="Rhea" id="RHEA:19993"/>
        <dbReference type="Rhea" id="RHEA-COMP:10698"/>
        <dbReference type="Rhea" id="RHEA-COMP:10700"/>
        <dbReference type="ChEBI" id="CHEBI:15377"/>
        <dbReference type="ChEBI" id="CHEBI:29950"/>
        <dbReference type="ChEBI" id="CHEBI:50058"/>
        <dbReference type="ChEBI" id="CHEBI:57844"/>
        <dbReference type="ChEBI" id="CHEBI:58772"/>
        <dbReference type="EC" id="1.8.4.11"/>
    </reaction>
</comment>
<dbReference type="GO" id="GO:0033744">
    <property type="term" value="F:L-methionine:thioredoxin-disulfide S-oxidoreductase activity"/>
    <property type="evidence" value="ECO:0007669"/>
    <property type="project" value="RHEA"/>
</dbReference>
<name>A0A2S3W589_9PROT</name>
<evidence type="ECO:0000313" key="7">
    <source>
        <dbReference type="Proteomes" id="UP000237344"/>
    </source>
</evidence>
<comment type="catalytic activity">
    <reaction evidence="2 4">
        <text>L-methionyl-[protein] + [thioredoxin]-disulfide + H2O = L-methionyl-(S)-S-oxide-[protein] + [thioredoxin]-dithiol</text>
        <dbReference type="Rhea" id="RHEA:14217"/>
        <dbReference type="Rhea" id="RHEA-COMP:10698"/>
        <dbReference type="Rhea" id="RHEA-COMP:10700"/>
        <dbReference type="Rhea" id="RHEA-COMP:12313"/>
        <dbReference type="Rhea" id="RHEA-COMP:12315"/>
        <dbReference type="ChEBI" id="CHEBI:15377"/>
        <dbReference type="ChEBI" id="CHEBI:16044"/>
        <dbReference type="ChEBI" id="CHEBI:29950"/>
        <dbReference type="ChEBI" id="CHEBI:44120"/>
        <dbReference type="ChEBI" id="CHEBI:50058"/>
        <dbReference type="EC" id="1.8.4.11"/>
    </reaction>
</comment>
<feature type="domain" description="Peptide methionine sulphoxide reductase MsrA" evidence="5">
    <location>
        <begin position="8"/>
        <end position="160"/>
    </location>
</feature>
<organism evidence="6 7">
    <name type="scientific">Novacetimonas maltaceti</name>
    <dbReference type="NCBI Taxonomy" id="1203393"/>
    <lineage>
        <taxon>Bacteria</taxon>
        <taxon>Pseudomonadati</taxon>
        <taxon>Pseudomonadota</taxon>
        <taxon>Alphaproteobacteria</taxon>
        <taxon>Acetobacterales</taxon>
        <taxon>Acetobacteraceae</taxon>
        <taxon>Novacetimonas</taxon>
    </lineage>
</organism>
<proteinExistence type="inferred from homology"/>
<dbReference type="AlphaFoldDB" id="A0A2S3W589"/>
<comment type="similarity">
    <text evidence="4">Belongs to the MsrA Met sulfoxide reductase family.</text>
</comment>
<dbReference type="Proteomes" id="UP000237344">
    <property type="component" value="Unassembled WGS sequence"/>
</dbReference>
<evidence type="ECO:0000313" key="6">
    <source>
        <dbReference type="EMBL" id="POF64029.1"/>
    </source>
</evidence>
<evidence type="ECO:0000256" key="4">
    <source>
        <dbReference type="HAMAP-Rule" id="MF_01401"/>
    </source>
</evidence>
<keyword evidence="1 4" id="KW-0560">Oxidoreductase</keyword>
<dbReference type="PANTHER" id="PTHR43774:SF1">
    <property type="entry name" value="PEPTIDE METHIONINE SULFOXIDE REDUCTASE MSRA 2"/>
    <property type="match status" value="1"/>
</dbReference>
<dbReference type="EMBL" id="POTC01000002">
    <property type="protein sequence ID" value="POF64029.1"/>
    <property type="molecule type" value="Genomic_DNA"/>
</dbReference>
<dbReference type="EC" id="1.8.4.11" evidence="4"/>
<evidence type="ECO:0000256" key="2">
    <source>
        <dbReference type="ARBA" id="ARBA00047806"/>
    </source>
</evidence>
<dbReference type="PANTHER" id="PTHR43774">
    <property type="entry name" value="PEPTIDE METHIONINE SULFOXIDE REDUCTASE"/>
    <property type="match status" value="1"/>
</dbReference>
<dbReference type="InterPro" id="IPR036509">
    <property type="entry name" value="Met_Sox_Rdtase_MsrA_sf"/>
</dbReference>
<evidence type="ECO:0000259" key="5">
    <source>
        <dbReference type="Pfam" id="PF01625"/>
    </source>
</evidence>
<dbReference type="RefSeq" id="WP_110093988.1">
    <property type="nucleotide sequence ID" value="NZ_NKUE01000001.1"/>
</dbReference>
<dbReference type="Gene3D" id="3.30.1060.10">
    <property type="entry name" value="Peptide methionine sulphoxide reductase MsrA"/>
    <property type="match status" value="1"/>
</dbReference>